<comment type="caution">
    <text evidence="2">The sequence shown here is derived from an EMBL/GenBank/DDBJ whole genome shotgun (WGS) entry which is preliminary data.</text>
</comment>
<dbReference type="RefSeq" id="WP_370892979.1">
    <property type="nucleotide sequence ID" value="NZ_JBGJLR010000014.1"/>
</dbReference>
<name>A0ABV4IH03_9BURK</name>
<evidence type="ECO:0000313" key="3">
    <source>
        <dbReference type="Proteomes" id="UP001567350"/>
    </source>
</evidence>
<organism evidence="2 3">
    <name type="scientific">Comamonas jiangduensis</name>
    <dbReference type="NCBI Taxonomy" id="1194168"/>
    <lineage>
        <taxon>Bacteria</taxon>
        <taxon>Pseudomonadati</taxon>
        <taxon>Pseudomonadota</taxon>
        <taxon>Betaproteobacteria</taxon>
        <taxon>Burkholderiales</taxon>
        <taxon>Comamonadaceae</taxon>
        <taxon>Comamonas</taxon>
    </lineage>
</organism>
<sequence length="166" mass="17680">MHKQRVFFHGQVGLSKRGGRDFAPAGEFLSGGAQKGTKDALGDTCRGTRCALVRCAQTATASQAIDGRPVSQQSCGRSAEKTSTAMQHAQVKKHSTSRARASVAHRNDVLLISGGCVSVAPQARSEFRRTAVGRRASLVTFLSRTRKSLGRRDELPAPVANTTTTT</sequence>
<protein>
    <submittedName>
        <fullName evidence="2">Uncharacterized protein</fullName>
    </submittedName>
</protein>
<evidence type="ECO:0000313" key="2">
    <source>
        <dbReference type="EMBL" id="MEZ2740219.1"/>
    </source>
</evidence>
<proteinExistence type="predicted"/>
<evidence type="ECO:0000256" key="1">
    <source>
        <dbReference type="SAM" id="MobiDB-lite"/>
    </source>
</evidence>
<accession>A0ABV4IH03</accession>
<keyword evidence="3" id="KW-1185">Reference proteome</keyword>
<feature type="compositionally biased region" description="Polar residues" evidence="1">
    <location>
        <begin position="70"/>
        <end position="87"/>
    </location>
</feature>
<dbReference type="EMBL" id="JBGJLR010000014">
    <property type="protein sequence ID" value="MEZ2740219.1"/>
    <property type="molecule type" value="Genomic_DNA"/>
</dbReference>
<reference evidence="2 3" key="1">
    <citation type="submission" date="2024-08" db="EMBL/GenBank/DDBJ databases">
        <authorList>
            <person name="Feng Z."/>
            <person name="Ronholm J."/>
        </authorList>
    </citation>
    <scope>NUCLEOTIDE SEQUENCE [LARGE SCALE GENOMIC DNA]</scope>
    <source>
        <strain evidence="2 3">4-AB0-8</strain>
    </source>
</reference>
<dbReference type="Proteomes" id="UP001567350">
    <property type="component" value="Unassembled WGS sequence"/>
</dbReference>
<gene>
    <name evidence="2" type="ORF">ACBP88_12325</name>
</gene>
<feature type="region of interest" description="Disordered" evidence="1">
    <location>
        <begin position="69"/>
        <end position="100"/>
    </location>
</feature>